<evidence type="ECO:0000256" key="4">
    <source>
        <dbReference type="ARBA" id="ARBA00022989"/>
    </source>
</evidence>
<dbReference type="GO" id="GO:0022857">
    <property type="term" value="F:transmembrane transporter activity"/>
    <property type="evidence" value="ECO:0007669"/>
    <property type="project" value="TreeGrafter"/>
</dbReference>
<feature type="domain" description="ABC3 transporter permease C-terminal" evidence="7">
    <location>
        <begin position="679"/>
        <end position="791"/>
    </location>
</feature>
<protein>
    <submittedName>
        <fullName evidence="8">FtsX-like permease family protein</fullName>
    </submittedName>
</protein>
<feature type="transmembrane region" description="Helical" evidence="6">
    <location>
        <begin position="390"/>
        <end position="411"/>
    </location>
</feature>
<dbReference type="EMBL" id="JNHM01000028">
    <property type="protein sequence ID" value="KDS53724.1"/>
    <property type="molecule type" value="Genomic_DNA"/>
</dbReference>
<dbReference type="InterPro" id="IPR050250">
    <property type="entry name" value="Macrolide_Exporter_MacB"/>
</dbReference>
<dbReference type="GO" id="GO:0005886">
    <property type="term" value="C:plasma membrane"/>
    <property type="evidence" value="ECO:0007669"/>
    <property type="project" value="UniProtKB-SubCell"/>
</dbReference>
<accession>A0A069SH11</accession>
<feature type="domain" description="ABC3 transporter permease C-terminal" evidence="7">
    <location>
        <begin position="295"/>
        <end position="409"/>
    </location>
</feature>
<dbReference type="PANTHER" id="PTHR30572:SF18">
    <property type="entry name" value="ABC-TYPE MACROLIDE FAMILY EXPORT SYSTEM PERMEASE COMPONENT 2"/>
    <property type="match status" value="1"/>
</dbReference>
<feature type="transmembrane region" description="Helical" evidence="6">
    <location>
        <begin position="762"/>
        <end position="785"/>
    </location>
</feature>
<evidence type="ECO:0000256" key="1">
    <source>
        <dbReference type="ARBA" id="ARBA00004651"/>
    </source>
</evidence>
<keyword evidence="3 6" id="KW-0812">Transmembrane</keyword>
<evidence type="ECO:0000256" key="3">
    <source>
        <dbReference type="ARBA" id="ARBA00022692"/>
    </source>
</evidence>
<dbReference type="AlphaFoldDB" id="A0A069SH11"/>
<evidence type="ECO:0000256" key="2">
    <source>
        <dbReference type="ARBA" id="ARBA00022475"/>
    </source>
</evidence>
<sequence>MLRHYIKMAMRHLLKNKIQNLISIVGLSVGILCFSICLYCSRFISEVDSCFSNKELIADINLCTTRGDLYSGIPATTIEELRKLRFDEVQDFTFTVYPRERSYNVEIKEGKELPYDHLMTMEVDSLFRKVFTPRILQGSWEVASNTPNAIILTRSLAKRIFGESENPIGKRMILTQRLFTAPDTTPRTGGIAYTIQAVIEDIPLNTSLSFLEKLDMLTLNDSEGTLQFNGRNNMTGGFGFALLHPGKTARKLEARFRSINMKHHIYDEETAITASPFGEEFWDKSIAPYFAGITMIVGLLILLTGLLNFFHFLMGTFLNRNREYGIRKVMGSGNQQLFYQLFVQSVIIAFIAFLFTFCLIEIISPYLNFNLFNYVLIIEKNLLFIQTAEYMVFILFLCMILCFITVLRIHYTPIQTEIHGSEIKRHKHGMRNILLGIQFFICWVFVAFTVALYMQAEKTESTLFNTLTEKEKANILSFSIDYMFMKNEEKLALIERISKFSGVQDKLLADISYLKGISGTGMQMEKGNPESSFEVNVMNVSTNFFQFMNIPLLSGHTLKAKEDLVVDKTWAERQKKDLLGTILYNYSESYTICGVCDDFIADVYNQSPGFVFLPSDFNYYVGHCYLKCEPGKTADIKKMIEKTLKETLPESIHPHVTTLQEDIYEAQAIENKLKGIILFFSIVSLLITLLGVYSTITLDTERRQKEVAIRKVNGAGLKQIILLFARLYIKLLTVSAIIAFPLIYIVIQIWKKAYIVFFNDGIIYWAGIFIGITFITALTVLFRILGIARINPAKVIKNE</sequence>
<dbReference type="Pfam" id="PF02687">
    <property type="entry name" value="FtsX"/>
    <property type="match status" value="2"/>
</dbReference>
<dbReference type="PANTHER" id="PTHR30572">
    <property type="entry name" value="MEMBRANE COMPONENT OF TRANSPORTER-RELATED"/>
    <property type="match status" value="1"/>
</dbReference>
<feature type="transmembrane region" description="Helical" evidence="6">
    <location>
        <begin position="676"/>
        <end position="696"/>
    </location>
</feature>
<evidence type="ECO:0000259" key="7">
    <source>
        <dbReference type="Pfam" id="PF02687"/>
    </source>
</evidence>
<reference evidence="8 9" key="1">
    <citation type="submission" date="2014-04" db="EMBL/GenBank/DDBJ databases">
        <authorList>
            <person name="Sears C."/>
            <person name="Carroll K."/>
            <person name="Sack B.R."/>
            <person name="Qadri F."/>
            <person name="Myers L.L."/>
            <person name="Chung G.-T."/>
            <person name="Escheverria P."/>
            <person name="Fraser C.M."/>
            <person name="Sadzewicz L."/>
            <person name="Shefchek K.A."/>
            <person name="Tallon L."/>
            <person name="Das S.P."/>
            <person name="Daugherty S."/>
            <person name="Mongodin E.F."/>
        </authorList>
    </citation>
    <scope>NUCLEOTIDE SEQUENCE [LARGE SCALE GENOMIC DNA]</scope>
    <source>
        <strain evidence="8 9">3975 RP4</strain>
    </source>
</reference>
<evidence type="ECO:0000313" key="8">
    <source>
        <dbReference type="EMBL" id="KDS53724.1"/>
    </source>
</evidence>
<comment type="caution">
    <text evidence="8">The sequence shown here is derived from an EMBL/GenBank/DDBJ whole genome shotgun (WGS) entry which is preliminary data.</text>
</comment>
<organism evidence="8 9">
    <name type="scientific">Phocaeicola vulgatus str. 3975 RP4</name>
    <dbReference type="NCBI Taxonomy" id="1339352"/>
    <lineage>
        <taxon>Bacteria</taxon>
        <taxon>Pseudomonadati</taxon>
        <taxon>Bacteroidota</taxon>
        <taxon>Bacteroidia</taxon>
        <taxon>Bacteroidales</taxon>
        <taxon>Bacteroidaceae</taxon>
        <taxon>Phocaeicola</taxon>
    </lineage>
</organism>
<feature type="transmembrane region" description="Helical" evidence="6">
    <location>
        <begin position="727"/>
        <end position="750"/>
    </location>
</feature>
<keyword evidence="5 6" id="KW-0472">Membrane</keyword>
<feature type="transmembrane region" description="Helical" evidence="6">
    <location>
        <begin position="337"/>
        <end position="363"/>
    </location>
</feature>
<evidence type="ECO:0000256" key="5">
    <source>
        <dbReference type="ARBA" id="ARBA00023136"/>
    </source>
</evidence>
<feature type="transmembrane region" description="Helical" evidence="6">
    <location>
        <begin position="432"/>
        <end position="454"/>
    </location>
</feature>
<evidence type="ECO:0000313" key="9">
    <source>
        <dbReference type="Proteomes" id="UP000027661"/>
    </source>
</evidence>
<dbReference type="RefSeq" id="WP_032952850.1">
    <property type="nucleotide sequence ID" value="NZ_JNHM01000028.1"/>
</dbReference>
<dbReference type="Proteomes" id="UP000027661">
    <property type="component" value="Unassembled WGS sequence"/>
</dbReference>
<name>A0A069SH11_PHOVU</name>
<proteinExistence type="predicted"/>
<keyword evidence="4 6" id="KW-1133">Transmembrane helix</keyword>
<gene>
    <name evidence="8" type="ORF">M099_2140</name>
</gene>
<dbReference type="InterPro" id="IPR003838">
    <property type="entry name" value="ABC3_permease_C"/>
</dbReference>
<evidence type="ECO:0000256" key="6">
    <source>
        <dbReference type="SAM" id="Phobius"/>
    </source>
</evidence>
<dbReference type="PATRIC" id="fig|1339352.3.peg.2066"/>
<comment type="subcellular location">
    <subcellularLocation>
        <location evidence="1">Cell membrane</location>
        <topology evidence="1">Multi-pass membrane protein</topology>
    </subcellularLocation>
</comment>
<feature type="transmembrane region" description="Helical" evidence="6">
    <location>
        <begin position="289"/>
        <end position="317"/>
    </location>
</feature>
<keyword evidence="2" id="KW-1003">Cell membrane</keyword>
<feature type="transmembrane region" description="Helical" evidence="6">
    <location>
        <begin position="21"/>
        <end position="44"/>
    </location>
</feature>